<evidence type="ECO:0000313" key="6">
    <source>
        <dbReference type="Proteomes" id="UP000292781"/>
    </source>
</evidence>
<dbReference type="OrthoDB" id="511972at2"/>
<reference evidence="5 6" key="1">
    <citation type="submission" date="2019-02" db="EMBL/GenBank/DDBJ databases">
        <title>Siculibacillus lacustris gen. nov., sp. nov., a new rosette-forming bacterium isolated from a freshwater crater lake (Lake St. Ana, Romania).</title>
        <authorList>
            <person name="Felfoldi T."/>
            <person name="Marton Z."/>
            <person name="Szabo A."/>
            <person name="Mentes A."/>
            <person name="Boka K."/>
            <person name="Marialigeti K."/>
            <person name="Mathe I."/>
            <person name="Koncz M."/>
            <person name="Schumann P."/>
            <person name="Toth E."/>
        </authorList>
    </citation>
    <scope>NUCLEOTIDE SEQUENCE [LARGE SCALE GENOMIC DNA]</scope>
    <source>
        <strain evidence="5 6">SA-279</strain>
    </source>
</reference>
<dbReference type="SMART" id="SM00347">
    <property type="entry name" value="HTH_MARR"/>
    <property type="match status" value="1"/>
</dbReference>
<organism evidence="5 6">
    <name type="scientific">Siculibacillus lacustris</name>
    <dbReference type="NCBI Taxonomy" id="1549641"/>
    <lineage>
        <taxon>Bacteria</taxon>
        <taxon>Pseudomonadati</taxon>
        <taxon>Pseudomonadota</taxon>
        <taxon>Alphaproteobacteria</taxon>
        <taxon>Hyphomicrobiales</taxon>
        <taxon>Ancalomicrobiaceae</taxon>
        <taxon>Siculibacillus</taxon>
    </lineage>
</organism>
<dbReference type="Proteomes" id="UP000292781">
    <property type="component" value="Unassembled WGS sequence"/>
</dbReference>
<dbReference type="AlphaFoldDB" id="A0A4Q9VHU0"/>
<feature type="domain" description="HTH marR-type" evidence="4">
    <location>
        <begin position="15"/>
        <end position="143"/>
    </location>
</feature>
<dbReference type="GO" id="GO:0003700">
    <property type="term" value="F:DNA-binding transcription factor activity"/>
    <property type="evidence" value="ECO:0007669"/>
    <property type="project" value="InterPro"/>
</dbReference>
<dbReference type="InterPro" id="IPR036390">
    <property type="entry name" value="WH_DNA-bd_sf"/>
</dbReference>
<sequence>MATIPEPPISPEIVVPALTQAIGRVLRRLRADANPDGLNFSQSATLALLEESGGMTTADLARAEAMKPQSMGTILAGLEQEGLVERKPHPSDGRQVLFSMTAAGAEARRKRSLAKHAWLLAAVAKLHPAERQTLLSAAALIKRLGDS</sequence>
<dbReference type="GO" id="GO:0003677">
    <property type="term" value="F:DNA binding"/>
    <property type="evidence" value="ECO:0007669"/>
    <property type="project" value="UniProtKB-KW"/>
</dbReference>
<dbReference type="PANTHER" id="PTHR39515:SF2">
    <property type="entry name" value="HTH-TYPE TRANSCRIPTIONAL REGULATOR RV0880"/>
    <property type="match status" value="1"/>
</dbReference>
<comment type="caution">
    <text evidence="5">The sequence shown here is derived from an EMBL/GenBank/DDBJ whole genome shotgun (WGS) entry which is preliminary data.</text>
</comment>
<protein>
    <submittedName>
        <fullName evidence="5">MarR family transcriptional regulator</fullName>
    </submittedName>
</protein>
<keyword evidence="3" id="KW-0804">Transcription</keyword>
<accession>A0A4Q9VHU0</accession>
<keyword evidence="2" id="KW-0238">DNA-binding</keyword>
<keyword evidence="6" id="KW-1185">Reference proteome</keyword>
<dbReference type="InterPro" id="IPR023187">
    <property type="entry name" value="Tscrpt_reg_MarR-type_CS"/>
</dbReference>
<keyword evidence="1" id="KW-0805">Transcription regulation</keyword>
<dbReference type="PANTHER" id="PTHR39515">
    <property type="entry name" value="CONSERVED PROTEIN"/>
    <property type="match status" value="1"/>
</dbReference>
<evidence type="ECO:0000313" key="5">
    <source>
        <dbReference type="EMBL" id="TBW33802.1"/>
    </source>
</evidence>
<evidence type="ECO:0000259" key="4">
    <source>
        <dbReference type="PROSITE" id="PS50995"/>
    </source>
</evidence>
<proteinExistence type="predicted"/>
<evidence type="ECO:0000256" key="3">
    <source>
        <dbReference type="ARBA" id="ARBA00023163"/>
    </source>
</evidence>
<dbReference type="InterPro" id="IPR036388">
    <property type="entry name" value="WH-like_DNA-bd_sf"/>
</dbReference>
<evidence type="ECO:0000256" key="1">
    <source>
        <dbReference type="ARBA" id="ARBA00023015"/>
    </source>
</evidence>
<dbReference type="InterPro" id="IPR052526">
    <property type="entry name" value="HTH-type_Bedaq_tolerance"/>
</dbReference>
<dbReference type="PROSITE" id="PS01117">
    <property type="entry name" value="HTH_MARR_1"/>
    <property type="match status" value="1"/>
</dbReference>
<dbReference type="Gene3D" id="1.10.10.10">
    <property type="entry name" value="Winged helix-like DNA-binding domain superfamily/Winged helix DNA-binding domain"/>
    <property type="match status" value="1"/>
</dbReference>
<dbReference type="PROSITE" id="PS50995">
    <property type="entry name" value="HTH_MARR_2"/>
    <property type="match status" value="1"/>
</dbReference>
<dbReference type="InterPro" id="IPR000835">
    <property type="entry name" value="HTH_MarR-typ"/>
</dbReference>
<name>A0A4Q9VHU0_9HYPH</name>
<dbReference type="SUPFAM" id="SSF46785">
    <property type="entry name" value="Winged helix' DNA-binding domain"/>
    <property type="match status" value="1"/>
</dbReference>
<gene>
    <name evidence="5" type="ORF">EYW49_19580</name>
</gene>
<dbReference type="RefSeq" id="WP_131311319.1">
    <property type="nucleotide sequence ID" value="NZ_SJFN01000039.1"/>
</dbReference>
<dbReference type="EMBL" id="SJFN01000039">
    <property type="protein sequence ID" value="TBW33802.1"/>
    <property type="molecule type" value="Genomic_DNA"/>
</dbReference>
<dbReference type="Pfam" id="PF01047">
    <property type="entry name" value="MarR"/>
    <property type="match status" value="1"/>
</dbReference>
<evidence type="ECO:0000256" key="2">
    <source>
        <dbReference type="ARBA" id="ARBA00023125"/>
    </source>
</evidence>